<name>A0AAW9SLK4_9RHOB</name>
<protein>
    <recommendedName>
        <fullName evidence="4">Periplasmic protein-like protein</fullName>
    </recommendedName>
</protein>
<comment type="caution">
    <text evidence="2">The sequence shown here is derived from an EMBL/GenBank/DDBJ whole genome shotgun (WGS) entry which is preliminary data.</text>
</comment>
<accession>A0AAW9SLK4</accession>
<reference evidence="2 3" key="1">
    <citation type="submission" date="2024-05" db="EMBL/GenBank/DDBJ databases">
        <title>Genome sequence of Ponticoccus litoralis KCCM 90028.</title>
        <authorList>
            <person name="Kim J.M."/>
            <person name="Lee J.K."/>
            <person name="Choi B.J."/>
            <person name="Bayburt H."/>
            <person name="Baek J.H."/>
            <person name="Jeon C.O."/>
        </authorList>
    </citation>
    <scope>NUCLEOTIDE SEQUENCE [LARGE SCALE GENOMIC DNA]</scope>
    <source>
        <strain evidence="2 3">KCCM 90028</strain>
    </source>
</reference>
<dbReference type="EMBL" id="JBDNCH010000002">
    <property type="protein sequence ID" value="MEN9061894.1"/>
    <property type="molecule type" value="Genomic_DNA"/>
</dbReference>
<dbReference type="AlphaFoldDB" id="A0AAW9SLK4"/>
<feature type="signal peptide" evidence="1">
    <location>
        <begin position="1"/>
        <end position="21"/>
    </location>
</feature>
<evidence type="ECO:0000313" key="2">
    <source>
        <dbReference type="EMBL" id="MEN9061894.1"/>
    </source>
</evidence>
<sequence>MIRTIFRASILFVVSCLPSQAEDMTFKKVSNGGNCYVGCAWTVAEGVITADTPALFAKFLDEEGAAGTVMLHSEGGDASAAIELSRAFRANGVDTMIGMSRAYFDAWHEPVEGGKCLGPCALAFLGGKNRTVGLKTFNHQMTGDLAFEKIKGSEMIASIDASVTGEDRLQEQMEIGVFVNFLLEMDVSPELYAALSKLPLGQRLEVDAKLAGELNVASSVENDSKWQLIQFGNGLAVSTRPTKKSDSVLSAFCHSGVYVIGRSFTEVDSDGDPCDDNFCYPINNMEVRFDGSSVEIAGNSFGVEYIGTMYNSGADGERAVVMMSVSVEALKSLPKATGITLIPREQSRVMLAESQVMEFYWGETFDSRLIDLAMKNCAG</sequence>
<dbReference type="Proteomes" id="UP001428774">
    <property type="component" value="Unassembled WGS sequence"/>
</dbReference>
<keyword evidence="3" id="KW-1185">Reference proteome</keyword>
<evidence type="ECO:0008006" key="4">
    <source>
        <dbReference type="Google" id="ProtNLM"/>
    </source>
</evidence>
<gene>
    <name evidence="2" type="ORF">ABFB10_13610</name>
</gene>
<dbReference type="RefSeq" id="WP_347166923.1">
    <property type="nucleotide sequence ID" value="NZ_JBDNCH010000002.1"/>
</dbReference>
<feature type="chain" id="PRO_5043701523" description="Periplasmic protein-like protein" evidence="1">
    <location>
        <begin position="22"/>
        <end position="379"/>
    </location>
</feature>
<evidence type="ECO:0000256" key="1">
    <source>
        <dbReference type="SAM" id="SignalP"/>
    </source>
</evidence>
<organism evidence="2 3">
    <name type="scientific">Ponticoccus litoralis</name>
    <dbReference type="NCBI Taxonomy" id="422297"/>
    <lineage>
        <taxon>Bacteria</taxon>
        <taxon>Pseudomonadati</taxon>
        <taxon>Pseudomonadota</taxon>
        <taxon>Alphaproteobacteria</taxon>
        <taxon>Rhodobacterales</taxon>
        <taxon>Roseobacteraceae</taxon>
        <taxon>Ponticoccus</taxon>
    </lineage>
</organism>
<evidence type="ECO:0000313" key="3">
    <source>
        <dbReference type="Proteomes" id="UP001428774"/>
    </source>
</evidence>
<proteinExistence type="predicted"/>
<keyword evidence="1" id="KW-0732">Signal</keyword>